<comment type="caution">
    <text evidence="1">The sequence shown here is derived from an EMBL/GenBank/DDBJ whole genome shotgun (WGS) entry which is preliminary data.</text>
</comment>
<dbReference type="EMBL" id="ANJW01000960">
    <property type="protein sequence ID" value="EPC48809.1"/>
    <property type="molecule type" value="Genomic_DNA"/>
</dbReference>
<proteinExistence type="predicted"/>
<evidence type="ECO:0000313" key="1">
    <source>
        <dbReference type="EMBL" id="EPC48809.1"/>
    </source>
</evidence>
<protein>
    <submittedName>
        <fullName evidence="1">Uncharacterized protein</fullName>
    </submittedName>
</protein>
<name>A0A829GAD6_LACPA</name>
<dbReference type="Proteomes" id="UP000014316">
    <property type="component" value="Unassembled WGS sequence"/>
</dbReference>
<accession>A0A829GAD6</accession>
<sequence>MAGWLHEDFRAAFLIRLVKFKKWINKFCRENNLFYFYKHRVNIKTIAGVYQKFTMIALPIMR</sequence>
<evidence type="ECO:0000313" key="2">
    <source>
        <dbReference type="Proteomes" id="UP000014316"/>
    </source>
</evidence>
<gene>
    <name evidence="1" type="ORF">Lpp123_16370</name>
</gene>
<dbReference type="AlphaFoldDB" id="A0A829GAD6"/>
<reference evidence="1 2" key="1">
    <citation type="journal article" date="2013" name="PLoS ONE">
        <title>Lactobacillus paracasei comparative genomics: towards species pan-genome definition and exploitation of diversity.</title>
        <authorList>
            <person name="Smokvina T."/>
            <person name="Wels M."/>
            <person name="Polka J."/>
            <person name="Chervaux C."/>
            <person name="Brisse S."/>
            <person name="Boekhorst J."/>
            <person name="van Hylckama Vlieg J.E."/>
            <person name="Siezen R.J."/>
        </authorList>
    </citation>
    <scope>NUCLEOTIDE SEQUENCE [LARGE SCALE GENOMIC DNA]</scope>
    <source>
        <strain evidence="1 2">Lpp123</strain>
    </source>
</reference>
<organism evidence="1 2">
    <name type="scientific">Lacticaseibacillus paracasei subsp. paracasei Lpp123</name>
    <dbReference type="NCBI Taxonomy" id="1256201"/>
    <lineage>
        <taxon>Bacteria</taxon>
        <taxon>Bacillati</taxon>
        <taxon>Bacillota</taxon>
        <taxon>Bacilli</taxon>
        <taxon>Lactobacillales</taxon>
        <taxon>Lactobacillaceae</taxon>
        <taxon>Lacticaseibacillus</taxon>
    </lineage>
</organism>